<dbReference type="Proteomes" id="UP000031668">
    <property type="component" value="Unassembled WGS sequence"/>
</dbReference>
<proteinExistence type="predicted"/>
<evidence type="ECO:0000256" key="1">
    <source>
        <dbReference type="SAM" id="MobiDB-lite"/>
    </source>
</evidence>
<evidence type="ECO:0000313" key="3">
    <source>
        <dbReference type="Proteomes" id="UP000031668"/>
    </source>
</evidence>
<dbReference type="OrthoDB" id="6772952at2759"/>
<evidence type="ECO:0000313" key="2">
    <source>
        <dbReference type="EMBL" id="KII68774.1"/>
    </source>
</evidence>
<organism evidence="2 3">
    <name type="scientific">Thelohanellus kitauei</name>
    <name type="common">Myxosporean</name>
    <dbReference type="NCBI Taxonomy" id="669202"/>
    <lineage>
        <taxon>Eukaryota</taxon>
        <taxon>Metazoa</taxon>
        <taxon>Cnidaria</taxon>
        <taxon>Myxozoa</taxon>
        <taxon>Myxosporea</taxon>
        <taxon>Bivalvulida</taxon>
        <taxon>Platysporina</taxon>
        <taxon>Myxobolidae</taxon>
        <taxon>Thelohanellus</taxon>
    </lineage>
</organism>
<comment type="caution">
    <text evidence="2">The sequence shown here is derived from an EMBL/GenBank/DDBJ whole genome shotgun (WGS) entry which is preliminary data.</text>
</comment>
<accession>A0A0C2ITL3</accession>
<dbReference type="AlphaFoldDB" id="A0A0C2ITL3"/>
<sequence length="100" mass="11539">MKDAIYDARVEFGRCALKTEQKYKLWVAELWSISKRCKFECGFNIVDENIRDAIILRTPPQKHSDSSASTEEPILRPNPFDLRINALNIQDNESDRSHGS</sequence>
<reference evidence="2 3" key="1">
    <citation type="journal article" date="2014" name="Genome Biol. Evol.">
        <title>The genome of the myxosporean Thelohanellus kitauei shows adaptations to nutrient acquisition within its fish host.</title>
        <authorList>
            <person name="Yang Y."/>
            <person name="Xiong J."/>
            <person name="Zhou Z."/>
            <person name="Huo F."/>
            <person name="Miao W."/>
            <person name="Ran C."/>
            <person name="Liu Y."/>
            <person name="Zhang J."/>
            <person name="Feng J."/>
            <person name="Wang M."/>
            <person name="Wang M."/>
            <person name="Wang L."/>
            <person name="Yao B."/>
        </authorList>
    </citation>
    <scope>NUCLEOTIDE SEQUENCE [LARGE SCALE GENOMIC DNA]</scope>
    <source>
        <strain evidence="2">Wuqing</strain>
    </source>
</reference>
<feature type="region of interest" description="Disordered" evidence="1">
    <location>
        <begin position="57"/>
        <end position="76"/>
    </location>
</feature>
<keyword evidence="3" id="KW-1185">Reference proteome</keyword>
<gene>
    <name evidence="2" type="ORF">RF11_12049</name>
</gene>
<protein>
    <submittedName>
        <fullName evidence="2">Uncharacterized protein</fullName>
    </submittedName>
</protein>
<name>A0A0C2ITL3_THEKT</name>
<dbReference type="EMBL" id="JWZT01002710">
    <property type="protein sequence ID" value="KII68774.1"/>
    <property type="molecule type" value="Genomic_DNA"/>
</dbReference>